<proteinExistence type="predicted"/>
<evidence type="ECO:0000313" key="1">
    <source>
        <dbReference type="EMBL" id="SJL15976.1"/>
    </source>
</evidence>
<evidence type="ECO:0000313" key="2">
    <source>
        <dbReference type="Proteomes" id="UP000219338"/>
    </source>
</evidence>
<name>A0A284S4T6_ARMOS</name>
<sequence length="118" mass="13260">MRVVHHLTIILKLEDAVVADRVGWRHRLFPRLPMFSPAPCLAEVKISRSWENGNFYLGIPEYAVAIFESRPPKQDNINTSEGATKDGAEGKDQALMFEESPCFPLVSEKLAMSCSQRA</sequence>
<reference evidence="2" key="1">
    <citation type="journal article" date="2017" name="Nat. Ecol. Evol.">
        <title>Genome expansion and lineage-specific genetic innovations in the forest pathogenic fungi Armillaria.</title>
        <authorList>
            <person name="Sipos G."/>
            <person name="Prasanna A.N."/>
            <person name="Walter M.C."/>
            <person name="O'Connor E."/>
            <person name="Balint B."/>
            <person name="Krizsan K."/>
            <person name="Kiss B."/>
            <person name="Hess J."/>
            <person name="Varga T."/>
            <person name="Slot J."/>
            <person name="Riley R."/>
            <person name="Boka B."/>
            <person name="Rigling D."/>
            <person name="Barry K."/>
            <person name="Lee J."/>
            <person name="Mihaltcheva S."/>
            <person name="LaButti K."/>
            <person name="Lipzen A."/>
            <person name="Waldron R."/>
            <person name="Moloney N.M."/>
            <person name="Sperisen C."/>
            <person name="Kredics L."/>
            <person name="Vagvoelgyi C."/>
            <person name="Patrignani A."/>
            <person name="Fitzpatrick D."/>
            <person name="Nagy I."/>
            <person name="Doyle S."/>
            <person name="Anderson J.B."/>
            <person name="Grigoriev I.V."/>
            <person name="Gueldener U."/>
            <person name="Muensterkoetter M."/>
            <person name="Nagy L.G."/>
        </authorList>
    </citation>
    <scope>NUCLEOTIDE SEQUENCE [LARGE SCALE GENOMIC DNA]</scope>
    <source>
        <strain evidence="2">C18/9</strain>
    </source>
</reference>
<dbReference type="Proteomes" id="UP000219338">
    <property type="component" value="Unassembled WGS sequence"/>
</dbReference>
<dbReference type="EMBL" id="FUEG01000032">
    <property type="protein sequence ID" value="SJL15976.1"/>
    <property type="molecule type" value="Genomic_DNA"/>
</dbReference>
<dbReference type="AlphaFoldDB" id="A0A284S4T6"/>
<accession>A0A284S4T6</accession>
<gene>
    <name evidence="1" type="ORF">ARMOST_19490</name>
</gene>
<keyword evidence="2" id="KW-1185">Reference proteome</keyword>
<protein>
    <submittedName>
        <fullName evidence="1">Uncharacterized protein</fullName>
    </submittedName>
</protein>
<organism evidence="1 2">
    <name type="scientific">Armillaria ostoyae</name>
    <name type="common">Armillaria root rot fungus</name>
    <dbReference type="NCBI Taxonomy" id="47428"/>
    <lineage>
        <taxon>Eukaryota</taxon>
        <taxon>Fungi</taxon>
        <taxon>Dikarya</taxon>
        <taxon>Basidiomycota</taxon>
        <taxon>Agaricomycotina</taxon>
        <taxon>Agaricomycetes</taxon>
        <taxon>Agaricomycetidae</taxon>
        <taxon>Agaricales</taxon>
        <taxon>Marasmiineae</taxon>
        <taxon>Physalacriaceae</taxon>
        <taxon>Armillaria</taxon>
    </lineage>
</organism>